<accession>A0A5C7FHW8</accession>
<proteinExistence type="predicted"/>
<feature type="transmembrane region" description="Helical" evidence="1">
    <location>
        <begin position="45"/>
        <end position="66"/>
    </location>
</feature>
<sequence>MFIIFMIALIVAAWLLLRSFVKQIAGIQGEEGGFFEEAVTPAHQKIRIVLSVCYLLLTAFFLYTLVNMALFPVVLTILAVLIFIDGVLRIYFELNHGTEPKQAALTAIDTAVIVGALIFGLTRMS</sequence>
<evidence type="ECO:0000256" key="1">
    <source>
        <dbReference type="SAM" id="Phobius"/>
    </source>
</evidence>
<protein>
    <submittedName>
        <fullName evidence="2">DUF4181 domain-containing protein</fullName>
    </submittedName>
</protein>
<keyword evidence="1" id="KW-1133">Transmembrane helix</keyword>
<dbReference type="AlphaFoldDB" id="A0A5C7FHW8"/>
<dbReference type="RefSeq" id="WP_147804534.1">
    <property type="nucleotide sequence ID" value="NZ_CP144914.1"/>
</dbReference>
<dbReference type="KEGG" id="ahal:FTX54_001020"/>
<evidence type="ECO:0000313" key="2">
    <source>
        <dbReference type="EMBL" id="WWD80182.1"/>
    </source>
</evidence>
<name>A0A5C7FHW8_9BACI</name>
<evidence type="ECO:0000313" key="3">
    <source>
        <dbReference type="Proteomes" id="UP000321816"/>
    </source>
</evidence>
<keyword evidence="1" id="KW-0812">Transmembrane</keyword>
<keyword evidence="1" id="KW-0472">Membrane</keyword>
<dbReference type="OrthoDB" id="2970324at2"/>
<dbReference type="Proteomes" id="UP000321816">
    <property type="component" value="Chromosome"/>
</dbReference>
<gene>
    <name evidence="2" type="ORF">FTX54_001020</name>
</gene>
<feature type="transmembrane region" description="Helical" evidence="1">
    <location>
        <begin position="73"/>
        <end position="92"/>
    </location>
</feature>
<keyword evidence="3" id="KW-1185">Reference proteome</keyword>
<feature type="transmembrane region" description="Helical" evidence="1">
    <location>
        <begin position="104"/>
        <end position="122"/>
    </location>
</feature>
<dbReference type="EMBL" id="CP144914">
    <property type="protein sequence ID" value="WWD80182.1"/>
    <property type="molecule type" value="Genomic_DNA"/>
</dbReference>
<organism evidence="2 3">
    <name type="scientific">Alkalicoccus halolimnae</name>
    <dbReference type="NCBI Taxonomy" id="1667239"/>
    <lineage>
        <taxon>Bacteria</taxon>
        <taxon>Bacillati</taxon>
        <taxon>Bacillota</taxon>
        <taxon>Bacilli</taxon>
        <taxon>Bacillales</taxon>
        <taxon>Bacillaceae</taxon>
        <taxon>Alkalicoccus</taxon>
    </lineage>
</organism>
<reference evidence="2 3" key="1">
    <citation type="submission" date="2024-01" db="EMBL/GenBank/DDBJ databases">
        <title>Complete Genome Sequence of Alkalicoccus halolimnae BZ-SZ-XJ29T, a Moderately Halophilic Bacterium Isolated from a Salt Lake.</title>
        <authorList>
            <person name="Zhao B."/>
        </authorList>
    </citation>
    <scope>NUCLEOTIDE SEQUENCE [LARGE SCALE GENOMIC DNA]</scope>
    <source>
        <strain evidence="2 3">BZ-SZ-XJ29</strain>
    </source>
</reference>